<keyword evidence="3" id="KW-0238">DNA-binding</keyword>
<evidence type="ECO:0000256" key="3">
    <source>
        <dbReference type="ARBA" id="ARBA00023125"/>
    </source>
</evidence>
<keyword evidence="10" id="KW-1185">Reference proteome</keyword>
<comment type="subcellular location">
    <subcellularLocation>
        <location evidence="1">Nucleus</location>
    </subcellularLocation>
</comment>
<dbReference type="InterPro" id="IPR004827">
    <property type="entry name" value="bZIP"/>
</dbReference>
<dbReference type="InterPro" id="IPR046347">
    <property type="entry name" value="bZIP_sf"/>
</dbReference>
<dbReference type="GO" id="GO:0005634">
    <property type="term" value="C:nucleus"/>
    <property type="evidence" value="ECO:0007669"/>
    <property type="project" value="UniProtKB-SubCell"/>
</dbReference>
<feature type="domain" description="BZIP" evidence="8">
    <location>
        <begin position="84"/>
        <end position="146"/>
    </location>
</feature>
<feature type="coiled-coil region" evidence="6">
    <location>
        <begin position="102"/>
        <end position="143"/>
    </location>
</feature>
<evidence type="ECO:0000313" key="9">
    <source>
        <dbReference type="EMBL" id="GJC89388.1"/>
    </source>
</evidence>
<sequence>MPHNSSVSLTGLGGNFQLDHQGTSGGQSYDRTSKRASPSYTGGTDAARIQNSSNEVLRAKRSSGSTKRRAREPSANDTDSVGEDNADNVKRQRNTIAARRYRQKGRDRIAELESALKAAEEERDQLKLQLARKEAEVGALKEIMRK</sequence>
<feature type="region of interest" description="Disordered" evidence="7">
    <location>
        <begin position="1"/>
        <end position="101"/>
    </location>
</feature>
<dbReference type="Proteomes" id="UP001055172">
    <property type="component" value="Unassembled WGS sequence"/>
</dbReference>
<dbReference type="PANTHER" id="PTHR13044">
    <property type="entry name" value="ACTIVATING TRANSCRIPTION FACTOR ATF 4/5"/>
    <property type="match status" value="1"/>
</dbReference>
<dbReference type="GO" id="GO:0000977">
    <property type="term" value="F:RNA polymerase II transcription regulatory region sequence-specific DNA binding"/>
    <property type="evidence" value="ECO:0007669"/>
    <property type="project" value="TreeGrafter"/>
</dbReference>
<dbReference type="Pfam" id="PF07716">
    <property type="entry name" value="bZIP_2"/>
    <property type="match status" value="1"/>
</dbReference>
<dbReference type="SMART" id="SM00338">
    <property type="entry name" value="BRLZ"/>
    <property type="match status" value="1"/>
</dbReference>
<organism evidence="9 10">
    <name type="scientific">Colletotrichum liriopes</name>
    <dbReference type="NCBI Taxonomy" id="708192"/>
    <lineage>
        <taxon>Eukaryota</taxon>
        <taxon>Fungi</taxon>
        <taxon>Dikarya</taxon>
        <taxon>Ascomycota</taxon>
        <taxon>Pezizomycotina</taxon>
        <taxon>Sordariomycetes</taxon>
        <taxon>Hypocreomycetidae</taxon>
        <taxon>Glomerellales</taxon>
        <taxon>Glomerellaceae</taxon>
        <taxon>Colletotrichum</taxon>
        <taxon>Colletotrichum spaethianum species complex</taxon>
    </lineage>
</organism>
<keyword evidence="2" id="KW-0805">Transcription regulation</keyword>
<dbReference type="PROSITE" id="PS00036">
    <property type="entry name" value="BZIP_BASIC"/>
    <property type="match status" value="1"/>
</dbReference>
<evidence type="ECO:0000256" key="1">
    <source>
        <dbReference type="ARBA" id="ARBA00004123"/>
    </source>
</evidence>
<evidence type="ECO:0000313" key="10">
    <source>
        <dbReference type="Proteomes" id="UP001055172"/>
    </source>
</evidence>
<name>A0AA37GY02_9PEZI</name>
<dbReference type="GO" id="GO:0001228">
    <property type="term" value="F:DNA-binding transcription activator activity, RNA polymerase II-specific"/>
    <property type="evidence" value="ECO:0007669"/>
    <property type="project" value="TreeGrafter"/>
</dbReference>
<dbReference type="PANTHER" id="PTHR13044:SF14">
    <property type="entry name" value="CRYPTOCEPHAL, ISOFORM A"/>
    <property type="match status" value="1"/>
</dbReference>
<evidence type="ECO:0000256" key="2">
    <source>
        <dbReference type="ARBA" id="ARBA00023015"/>
    </source>
</evidence>
<comment type="caution">
    <text evidence="9">The sequence shown here is derived from an EMBL/GenBank/DDBJ whole genome shotgun (WGS) entry which is preliminary data.</text>
</comment>
<evidence type="ECO:0000259" key="8">
    <source>
        <dbReference type="PROSITE" id="PS50217"/>
    </source>
</evidence>
<reference evidence="9 10" key="1">
    <citation type="submission" date="2021-07" db="EMBL/GenBank/DDBJ databases">
        <title>Genome data of Colletotrichum spaethianum.</title>
        <authorList>
            <person name="Utami Y.D."/>
            <person name="Hiruma K."/>
        </authorList>
    </citation>
    <scope>NUCLEOTIDE SEQUENCE [LARGE SCALE GENOMIC DNA]</scope>
    <source>
        <strain evidence="9 10">MAFF 242679</strain>
    </source>
</reference>
<proteinExistence type="predicted"/>
<keyword evidence="5" id="KW-0539">Nucleus</keyword>
<dbReference type="PROSITE" id="PS50217">
    <property type="entry name" value="BZIP"/>
    <property type="match status" value="1"/>
</dbReference>
<dbReference type="EMBL" id="BPPX01000041">
    <property type="protein sequence ID" value="GJC89388.1"/>
    <property type="molecule type" value="Genomic_DNA"/>
</dbReference>
<dbReference type="Gene3D" id="1.20.5.170">
    <property type="match status" value="1"/>
</dbReference>
<evidence type="ECO:0000256" key="7">
    <source>
        <dbReference type="SAM" id="MobiDB-lite"/>
    </source>
</evidence>
<gene>
    <name evidence="9" type="ORF">ColLi_12226</name>
</gene>
<dbReference type="SUPFAM" id="SSF57959">
    <property type="entry name" value="Leucine zipper domain"/>
    <property type="match status" value="1"/>
</dbReference>
<evidence type="ECO:0000256" key="5">
    <source>
        <dbReference type="ARBA" id="ARBA00023242"/>
    </source>
</evidence>
<protein>
    <recommendedName>
        <fullName evidence="8">BZIP domain-containing protein</fullName>
    </recommendedName>
</protein>
<feature type="compositionally biased region" description="Polar residues" evidence="7">
    <location>
        <begin position="18"/>
        <end position="42"/>
    </location>
</feature>
<evidence type="ECO:0000256" key="6">
    <source>
        <dbReference type="SAM" id="Coils"/>
    </source>
</evidence>
<keyword evidence="6" id="KW-0175">Coiled coil</keyword>
<accession>A0AA37GY02</accession>
<evidence type="ECO:0000256" key="4">
    <source>
        <dbReference type="ARBA" id="ARBA00023163"/>
    </source>
</evidence>
<dbReference type="AlphaFoldDB" id="A0AA37GY02"/>
<keyword evidence="4" id="KW-0804">Transcription</keyword>